<evidence type="ECO:0000313" key="2">
    <source>
        <dbReference type="EMBL" id="CEG39779.1"/>
    </source>
</evidence>
<accession>A0A0N7L4W1</accession>
<dbReference type="AlphaFoldDB" id="A0A0N7L4W1"/>
<keyword evidence="3" id="KW-1185">Reference proteome</keyword>
<evidence type="ECO:0000313" key="3">
    <source>
        <dbReference type="Proteomes" id="UP000054928"/>
    </source>
</evidence>
<organism evidence="2 3">
    <name type="scientific">Plasmopara halstedii</name>
    <name type="common">Downy mildew of sunflower</name>
    <dbReference type="NCBI Taxonomy" id="4781"/>
    <lineage>
        <taxon>Eukaryota</taxon>
        <taxon>Sar</taxon>
        <taxon>Stramenopiles</taxon>
        <taxon>Oomycota</taxon>
        <taxon>Peronosporomycetes</taxon>
        <taxon>Peronosporales</taxon>
        <taxon>Peronosporaceae</taxon>
        <taxon>Plasmopara</taxon>
    </lineage>
</organism>
<dbReference type="OrthoDB" id="127590at2759"/>
<feature type="compositionally biased region" description="Basic and acidic residues" evidence="1">
    <location>
        <begin position="56"/>
        <end position="65"/>
    </location>
</feature>
<dbReference type="Proteomes" id="UP000054928">
    <property type="component" value="Unassembled WGS sequence"/>
</dbReference>
<proteinExistence type="predicted"/>
<name>A0A0N7L4W1_PLAHL</name>
<sequence length="152" mass="17040">MSGRVSAASRDVNSTLDASERRAPCTLTVTSDLVGDVEVVDYESDTPLPEWDYEEGEPHQRRETSPAHALRTPRPFPDYSSPEGRGVITNDLNEAQNRPLEAARKADLMRAHPRPLCDSDNEVKAQARTVFDLQSLRKTQKQQSIELCNIHL</sequence>
<dbReference type="RefSeq" id="XP_024576148.1">
    <property type="nucleotide sequence ID" value="XM_024725364.1"/>
</dbReference>
<protein>
    <submittedName>
        <fullName evidence="2">Uncharacterized protein</fullName>
    </submittedName>
</protein>
<dbReference type="GeneID" id="36405070"/>
<reference evidence="3" key="1">
    <citation type="submission" date="2014-09" db="EMBL/GenBank/DDBJ databases">
        <authorList>
            <person name="Sharma Rahul"/>
            <person name="Thines Marco"/>
        </authorList>
    </citation>
    <scope>NUCLEOTIDE SEQUENCE [LARGE SCALE GENOMIC DNA]</scope>
</reference>
<evidence type="ECO:0000256" key="1">
    <source>
        <dbReference type="SAM" id="MobiDB-lite"/>
    </source>
</evidence>
<dbReference type="EMBL" id="CCYD01000442">
    <property type="protein sequence ID" value="CEG39779.1"/>
    <property type="molecule type" value="Genomic_DNA"/>
</dbReference>
<feature type="region of interest" description="Disordered" evidence="1">
    <location>
        <begin position="44"/>
        <end position="107"/>
    </location>
</feature>
<feature type="region of interest" description="Disordered" evidence="1">
    <location>
        <begin position="1"/>
        <end position="24"/>
    </location>
</feature>